<sequence>MCLPCDQIVKPKIAIIGAGISGLTLANQLKNSAQVDIFEKARGVGGRMSTRYAEPFSFDHGNQHFTVRTKPFQSFLNPYLENGIVCEWSGKVITLEIGKKITKRLWFEPHFVASPNMNQLCKALSDGISIQTKTEIAPLTKKEADGWDLYSKEGIFLGTYTWVIVTAPPLQTIKLFGNLLPNESPLHDTKMNSCYSLMIGFKKPWENQWIAAKVWNNPIDWISINSTKPGRDKSVTSIVAHSTKDWADANIDADLEEVKKSLVLQFEKLTDISCAEADYISVHLWKYATVFETRNSGFYIDEKNELAATGDWASASRIEEVWASATNLADHLKMIYN</sequence>
<proteinExistence type="predicted"/>
<dbReference type="EMBL" id="RQGD01000010">
    <property type="protein sequence ID" value="TGL62316.1"/>
    <property type="molecule type" value="Genomic_DNA"/>
</dbReference>
<evidence type="ECO:0008006" key="3">
    <source>
        <dbReference type="Google" id="ProtNLM"/>
    </source>
</evidence>
<dbReference type="Gene3D" id="3.90.660.10">
    <property type="match status" value="1"/>
</dbReference>
<protein>
    <recommendedName>
        <fullName evidence="3">NADP transhydrogenase subunit alpha</fullName>
    </recommendedName>
</protein>
<comment type="caution">
    <text evidence="1">The sequence shown here is derived from an EMBL/GenBank/DDBJ whole genome shotgun (WGS) entry which is preliminary data.</text>
</comment>
<gene>
    <name evidence="1" type="ORF">EHQ58_03725</name>
</gene>
<dbReference type="OrthoDB" id="9778740at2"/>
<dbReference type="Proteomes" id="UP000297693">
    <property type="component" value="Unassembled WGS sequence"/>
</dbReference>
<dbReference type="PANTHER" id="PTHR16128:SF5">
    <property type="entry name" value="FAD_NAD(P)-BINDING OXIDOREDUCTASE FAMILY PROTEIN"/>
    <property type="match status" value="1"/>
</dbReference>
<dbReference type="PANTHER" id="PTHR16128">
    <property type="entry name" value="FAD/NAD(P)-BINDING OXIDOREDUCTASE FAMILY PROTEIN"/>
    <property type="match status" value="1"/>
</dbReference>
<dbReference type="Gene3D" id="3.50.50.60">
    <property type="entry name" value="FAD/NAD(P)-binding domain"/>
    <property type="match status" value="1"/>
</dbReference>
<accession>A0A4R9K9V3</accession>
<organism evidence="1 2">
    <name type="scientific">Leptospira ognonensis</name>
    <dbReference type="NCBI Taxonomy" id="2484945"/>
    <lineage>
        <taxon>Bacteria</taxon>
        <taxon>Pseudomonadati</taxon>
        <taxon>Spirochaetota</taxon>
        <taxon>Spirochaetia</taxon>
        <taxon>Leptospirales</taxon>
        <taxon>Leptospiraceae</taxon>
        <taxon>Leptospira</taxon>
    </lineage>
</organism>
<dbReference type="InterPro" id="IPR036188">
    <property type="entry name" value="FAD/NAD-bd_sf"/>
</dbReference>
<dbReference type="Pfam" id="PF13450">
    <property type="entry name" value="NAD_binding_8"/>
    <property type="match status" value="1"/>
</dbReference>
<keyword evidence="2" id="KW-1185">Reference proteome</keyword>
<evidence type="ECO:0000313" key="1">
    <source>
        <dbReference type="EMBL" id="TGL62316.1"/>
    </source>
</evidence>
<reference evidence="1" key="1">
    <citation type="journal article" date="2019" name="PLoS Negl. Trop. Dis.">
        <title>Revisiting the worldwide diversity of Leptospira species in the environment.</title>
        <authorList>
            <person name="Vincent A.T."/>
            <person name="Schiettekatte O."/>
            <person name="Bourhy P."/>
            <person name="Veyrier F.J."/>
            <person name="Picardeau M."/>
        </authorList>
    </citation>
    <scope>NUCLEOTIDE SEQUENCE [LARGE SCALE GENOMIC DNA]</scope>
    <source>
        <strain evidence="1">201702476</strain>
    </source>
</reference>
<dbReference type="SUPFAM" id="SSF51905">
    <property type="entry name" value="FAD/NAD(P)-binding domain"/>
    <property type="match status" value="1"/>
</dbReference>
<evidence type="ECO:0000313" key="2">
    <source>
        <dbReference type="Proteomes" id="UP000297693"/>
    </source>
</evidence>
<dbReference type="AlphaFoldDB" id="A0A4R9K9V3"/>
<name>A0A4R9K9V3_9LEPT</name>